<keyword evidence="2" id="KW-1185">Reference proteome</keyword>
<proteinExistence type="predicted"/>
<gene>
    <name evidence="1" type="primary">47</name>
    <name evidence="1" type="ORF">LOLLY9_47</name>
</gene>
<evidence type="ECO:0000313" key="2">
    <source>
        <dbReference type="Proteomes" id="UP000201083"/>
    </source>
</evidence>
<reference evidence="1 2" key="1">
    <citation type="submission" date="2015-07" db="EMBL/GenBank/DDBJ databases">
        <authorList>
            <person name="Ntshalintshall L."/>
            <person name="Reedoy K."/>
            <person name="Ramruthan J."/>
            <person name="Borthwick M."/>
            <person name="Moodley O.R."/>
            <person name="Larsen M.H."/>
            <person name="Russell D.H."/>
            <person name="Bowman C.A."/>
            <person name="Pope W.A."/>
            <person name="Mavrich T.H."/>
            <person name="Guerrero C.N."/>
            <person name="Jacobs-Sera D.A."/>
            <person name="Hendrix R.W."/>
            <person name="Hatfull G.F."/>
        </authorList>
    </citation>
    <scope>NUCLEOTIDE SEQUENCE [LARGE SCALE GENOMIC DNA]</scope>
</reference>
<dbReference type="KEGG" id="vg:26629408"/>
<dbReference type="OrthoDB" id="26947at10239"/>
<dbReference type="GeneID" id="26629408"/>
<dbReference type="EMBL" id="KT281791">
    <property type="protein sequence ID" value="ALA48465.1"/>
    <property type="molecule type" value="Genomic_DNA"/>
</dbReference>
<name>A0A0K2FNJ3_9CAUD</name>
<accession>A0A0K2FNJ3</accession>
<dbReference type="Proteomes" id="UP000201083">
    <property type="component" value="Segment"/>
</dbReference>
<organism evidence="1 2">
    <name type="scientific">Mycobacterium phage Lolly9</name>
    <dbReference type="NCBI Taxonomy" id="1698711"/>
    <lineage>
        <taxon>Viruses</taxon>
        <taxon>Duplodnaviria</taxon>
        <taxon>Heunggongvirae</taxon>
        <taxon>Uroviricota</taxon>
        <taxon>Caudoviricetes</taxon>
        <taxon>Vilmaviridae</taxon>
        <taxon>Lclasvirinae</taxon>
        <taxon>Lumosvirus</taxon>
        <taxon>Lumosvirus lolly9</taxon>
    </lineage>
</organism>
<evidence type="ECO:0000313" key="1">
    <source>
        <dbReference type="EMBL" id="ALA48465.1"/>
    </source>
</evidence>
<sequence length="57" mass="6793">MARRARAKALTDKYPLLGVLKGADRKRYLAELVEREQEEYDEDKHERFVDILKRTNS</sequence>
<dbReference type="RefSeq" id="YP_009202434.1">
    <property type="nucleotide sequence ID" value="NC_028843.1"/>
</dbReference>
<protein>
    <submittedName>
        <fullName evidence="1">Uncharacterized protein</fullName>
    </submittedName>
</protein>